<dbReference type="Proteomes" id="UP000727407">
    <property type="component" value="Unassembled WGS sequence"/>
</dbReference>
<evidence type="ECO:0000256" key="9">
    <source>
        <dbReference type="SAM" id="Phobius"/>
    </source>
</evidence>
<dbReference type="OrthoDB" id="9899436at2759"/>
<dbReference type="GO" id="GO:0070062">
    <property type="term" value="C:extracellular exosome"/>
    <property type="evidence" value="ECO:0007669"/>
    <property type="project" value="TreeGrafter"/>
</dbReference>
<dbReference type="PANTHER" id="PTHR46884:SF1">
    <property type="entry name" value="COLLECTRIN"/>
    <property type="match status" value="1"/>
</dbReference>
<dbReference type="GO" id="GO:0051957">
    <property type="term" value="P:positive regulation of amino acid transport"/>
    <property type="evidence" value="ECO:0007669"/>
    <property type="project" value="TreeGrafter"/>
</dbReference>
<gene>
    <name evidence="12" type="primary">tmem27</name>
    <name evidence="12" type="ORF">DAT39_016795</name>
</gene>
<feature type="chain" id="PRO_5035212039" evidence="10">
    <location>
        <begin position="19"/>
        <end position="176"/>
    </location>
</feature>
<feature type="non-terminal residue" evidence="12">
    <location>
        <position position="176"/>
    </location>
</feature>
<dbReference type="AlphaFoldDB" id="A0A8J4WW68"/>
<keyword evidence="8" id="KW-0325">Glycoprotein</keyword>
<evidence type="ECO:0000256" key="5">
    <source>
        <dbReference type="ARBA" id="ARBA00022729"/>
    </source>
</evidence>
<dbReference type="PROSITE" id="PS52010">
    <property type="entry name" value="COLLECTRIN_LIKE"/>
    <property type="match status" value="1"/>
</dbReference>
<feature type="transmembrane region" description="Helical" evidence="9">
    <location>
        <begin position="148"/>
        <end position="172"/>
    </location>
</feature>
<accession>A0A8J4WW68</accession>
<evidence type="ECO:0000256" key="1">
    <source>
        <dbReference type="ARBA" id="ARBA00004251"/>
    </source>
</evidence>
<evidence type="ECO:0000313" key="12">
    <source>
        <dbReference type="EMBL" id="KAF5893507.1"/>
    </source>
</evidence>
<dbReference type="EMBL" id="QNUK01000430">
    <property type="protein sequence ID" value="KAF5893507.1"/>
    <property type="molecule type" value="Genomic_DNA"/>
</dbReference>
<evidence type="ECO:0000256" key="7">
    <source>
        <dbReference type="ARBA" id="ARBA00023136"/>
    </source>
</evidence>
<organism evidence="12 13">
    <name type="scientific">Clarias magur</name>
    <name type="common">Asian catfish</name>
    <name type="synonym">Macropteronotus magur</name>
    <dbReference type="NCBI Taxonomy" id="1594786"/>
    <lineage>
        <taxon>Eukaryota</taxon>
        <taxon>Metazoa</taxon>
        <taxon>Chordata</taxon>
        <taxon>Craniata</taxon>
        <taxon>Vertebrata</taxon>
        <taxon>Euteleostomi</taxon>
        <taxon>Actinopterygii</taxon>
        <taxon>Neopterygii</taxon>
        <taxon>Teleostei</taxon>
        <taxon>Ostariophysi</taxon>
        <taxon>Siluriformes</taxon>
        <taxon>Clariidae</taxon>
        <taxon>Clarias</taxon>
    </lineage>
</organism>
<keyword evidence="7 9" id="KW-0472">Membrane</keyword>
<dbReference type="InterPro" id="IPR042944">
    <property type="entry name" value="Collectrin"/>
</dbReference>
<evidence type="ECO:0000259" key="11">
    <source>
        <dbReference type="PROSITE" id="PS52010"/>
    </source>
</evidence>
<keyword evidence="5 10" id="KW-0732">Signal</keyword>
<reference evidence="12" key="1">
    <citation type="submission" date="2020-07" db="EMBL/GenBank/DDBJ databases">
        <title>Clarias magur genome sequencing, assembly and annotation.</title>
        <authorList>
            <person name="Kushwaha B."/>
            <person name="Kumar R."/>
            <person name="Das P."/>
            <person name="Joshi C.G."/>
            <person name="Kumar D."/>
            <person name="Nagpure N.S."/>
            <person name="Pandey M."/>
            <person name="Agarwal S."/>
            <person name="Srivastava S."/>
            <person name="Singh M."/>
            <person name="Sahoo L."/>
            <person name="Jayasankar P."/>
            <person name="Meher P.K."/>
            <person name="Koringa P.G."/>
            <person name="Iquebal M.A."/>
            <person name="Das S.P."/>
            <person name="Bit A."/>
            <person name="Patnaik S."/>
            <person name="Patel N."/>
            <person name="Shah T.M."/>
            <person name="Hinsu A."/>
            <person name="Jena J.K."/>
        </authorList>
    </citation>
    <scope>NUCLEOTIDE SEQUENCE</scope>
    <source>
        <strain evidence="12">CIFAMagur01</strain>
        <tissue evidence="12">Testis</tissue>
    </source>
</reference>
<dbReference type="PANTHER" id="PTHR46884">
    <property type="entry name" value="COLLECTRIN"/>
    <property type="match status" value="1"/>
</dbReference>
<keyword evidence="6 9" id="KW-1133">Transmembrane helix</keyword>
<evidence type="ECO:0000256" key="2">
    <source>
        <dbReference type="ARBA" id="ARBA00022475"/>
    </source>
</evidence>
<evidence type="ECO:0000256" key="4">
    <source>
        <dbReference type="ARBA" id="ARBA00022692"/>
    </source>
</evidence>
<sequence>MKLWMVCVLCVAPALVSSKCLTDTESDGYLVRLSIKTALGNDAYDWNDSEMFFFKAAVAFAMRSYTGNQNYNVSDITVCKITERVSFWVVVMPPGGASQPVPKQEVELAIKKSRHRINNAFLLTDQTLEFVGINPTLAAPVTYSTQPWLIVFGVVMGLVCAGIIAMLLTSFIRRRG</sequence>
<evidence type="ECO:0000256" key="10">
    <source>
        <dbReference type="SAM" id="SignalP"/>
    </source>
</evidence>
<protein>
    <submittedName>
        <fullName evidence="12">Collectrin-like isoform X2</fullName>
    </submittedName>
</protein>
<keyword evidence="3" id="KW-0597">Phosphoprotein</keyword>
<evidence type="ECO:0000256" key="3">
    <source>
        <dbReference type="ARBA" id="ARBA00022553"/>
    </source>
</evidence>
<keyword evidence="2" id="KW-1003">Cell membrane</keyword>
<feature type="domain" description="Collectrin-like" evidence="11">
    <location>
        <begin position="25"/>
        <end position="176"/>
    </location>
</feature>
<dbReference type="InterPro" id="IPR031588">
    <property type="entry name" value="Collectrin_dom"/>
</dbReference>
<dbReference type="GO" id="GO:0005886">
    <property type="term" value="C:plasma membrane"/>
    <property type="evidence" value="ECO:0007669"/>
    <property type="project" value="UniProtKB-SubCell"/>
</dbReference>
<dbReference type="Pfam" id="PF16959">
    <property type="entry name" value="Collectrin"/>
    <property type="match status" value="1"/>
</dbReference>
<proteinExistence type="predicted"/>
<keyword evidence="13" id="KW-1185">Reference proteome</keyword>
<comment type="subcellular location">
    <subcellularLocation>
        <location evidence="1">Cell membrane</location>
        <topology evidence="1">Single-pass type I membrane protein</topology>
    </subcellularLocation>
</comment>
<feature type="signal peptide" evidence="10">
    <location>
        <begin position="1"/>
        <end position="18"/>
    </location>
</feature>
<evidence type="ECO:0000256" key="6">
    <source>
        <dbReference type="ARBA" id="ARBA00022989"/>
    </source>
</evidence>
<evidence type="ECO:0000256" key="8">
    <source>
        <dbReference type="ARBA" id="ARBA00023180"/>
    </source>
</evidence>
<evidence type="ECO:0000313" key="13">
    <source>
        <dbReference type="Proteomes" id="UP000727407"/>
    </source>
</evidence>
<keyword evidence="4 9" id="KW-0812">Transmembrane</keyword>
<comment type="caution">
    <text evidence="12">The sequence shown here is derived from an EMBL/GenBank/DDBJ whole genome shotgun (WGS) entry which is preliminary data.</text>
</comment>
<name>A0A8J4WW68_CLAMG</name>